<feature type="transmembrane region" description="Helical" evidence="1">
    <location>
        <begin position="12"/>
        <end position="35"/>
    </location>
</feature>
<keyword evidence="1" id="KW-1133">Transmembrane helix</keyword>
<evidence type="ECO:0000259" key="2">
    <source>
        <dbReference type="Pfam" id="PF05360"/>
    </source>
</evidence>
<keyword evidence="1" id="KW-0472">Membrane</keyword>
<dbReference type="EMBL" id="BSDI01000048">
    <property type="protein sequence ID" value="GLI01668.1"/>
    <property type="molecule type" value="Genomic_DNA"/>
</dbReference>
<dbReference type="Proteomes" id="UP001144280">
    <property type="component" value="Unassembled WGS sequence"/>
</dbReference>
<keyword evidence="4" id="KW-1185">Reference proteome</keyword>
<sequence length="121" mass="12290">MYDRSNPTQDTTAFFVQAGLSFAASMVAVGVGIAYLPIGPWIRAFLAIGVLYVVTSAFTLANLTPTRRARAAPVCGGSAALAGVGAKTPNLRPPVARDAATSAFLLPRADGARPGRAAAGS</sequence>
<evidence type="ECO:0000313" key="4">
    <source>
        <dbReference type="Proteomes" id="UP001144280"/>
    </source>
</evidence>
<evidence type="ECO:0000256" key="1">
    <source>
        <dbReference type="SAM" id="Phobius"/>
    </source>
</evidence>
<evidence type="ECO:0000313" key="3">
    <source>
        <dbReference type="EMBL" id="GLI01668.1"/>
    </source>
</evidence>
<comment type="caution">
    <text evidence="3">The sequence shown here is derived from an EMBL/GenBank/DDBJ whole genome shotgun (WGS) entry which is preliminary data.</text>
</comment>
<organism evidence="3 4">
    <name type="scientific">Phytohabitans aurantiacus</name>
    <dbReference type="NCBI Taxonomy" id="3016789"/>
    <lineage>
        <taxon>Bacteria</taxon>
        <taxon>Bacillati</taxon>
        <taxon>Actinomycetota</taxon>
        <taxon>Actinomycetes</taxon>
        <taxon>Micromonosporales</taxon>
        <taxon>Micromonosporaceae</taxon>
    </lineage>
</organism>
<accession>A0ABQ5R637</accession>
<feature type="transmembrane region" description="Helical" evidence="1">
    <location>
        <begin position="41"/>
        <end position="61"/>
    </location>
</feature>
<proteinExistence type="predicted"/>
<protein>
    <recommendedName>
        <fullName evidence="2">YiaAB two helix domain-containing protein</fullName>
    </recommendedName>
</protein>
<reference evidence="3" key="1">
    <citation type="submission" date="2022-12" db="EMBL/GenBank/DDBJ databases">
        <title>New Phytohabitans aurantiacus sp. RD004123 nov., an actinomycete isolated from soil.</title>
        <authorList>
            <person name="Triningsih D.W."/>
            <person name="Harunari E."/>
            <person name="Igarashi Y."/>
        </authorList>
    </citation>
    <scope>NUCLEOTIDE SEQUENCE</scope>
    <source>
        <strain evidence="3">RD004123</strain>
    </source>
</reference>
<gene>
    <name evidence="3" type="ORF">Pa4123_69440</name>
</gene>
<name>A0ABQ5R637_9ACTN</name>
<dbReference type="InterPro" id="IPR008024">
    <property type="entry name" value="YiaAB"/>
</dbReference>
<dbReference type="Pfam" id="PF05360">
    <property type="entry name" value="YiaAB"/>
    <property type="match status" value="1"/>
</dbReference>
<keyword evidence="1" id="KW-0812">Transmembrane</keyword>
<feature type="domain" description="YiaAB two helix" evidence="2">
    <location>
        <begin position="14"/>
        <end position="61"/>
    </location>
</feature>
<dbReference type="RefSeq" id="WP_281902873.1">
    <property type="nucleotide sequence ID" value="NZ_BSDI01000048.1"/>
</dbReference>